<evidence type="ECO:0000313" key="2">
    <source>
        <dbReference type="EMBL" id="KAG2373412.1"/>
    </source>
</evidence>
<feature type="compositionally biased region" description="Polar residues" evidence="1">
    <location>
        <begin position="205"/>
        <end position="214"/>
    </location>
</feature>
<dbReference type="RefSeq" id="XP_044542586.1">
    <property type="nucleotide sequence ID" value="XM_044687886.1"/>
</dbReference>
<reference evidence="2 3" key="1">
    <citation type="journal article" date="2018" name="BMC Genomics">
        <title>The genome of Naegleria lovaniensis, the basis for a comparative approach to unravel pathogenicity factors of the human pathogenic amoeba N. fowleri.</title>
        <authorList>
            <person name="Liechti N."/>
            <person name="Schurch N."/>
            <person name="Bruggmann R."/>
            <person name="Wittwer M."/>
        </authorList>
    </citation>
    <scope>NUCLEOTIDE SEQUENCE [LARGE SCALE GENOMIC DNA]</scope>
    <source>
        <strain evidence="2 3">ATCC 30569</strain>
    </source>
</reference>
<organism evidence="2 3">
    <name type="scientific">Naegleria lovaniensis</name>
    <name type="common">Amoeba</name>
    <dbReference type="NCBI Taxonomy" id="51637"/>
    <lineage>
        <taxon>Eukaryota</taxon>
        <taxon>Discoba</taxon>
        <taxon>Heterolobosea</taxon>
        <taxon>Tetramitia</taxon>
        <taxon>Eutetramitia</taxon>
        <taxon>Vahlkampfiidae</taxon>
        <taxon>Naegleria</taxon>
    </lineage>
</organism>
<dbReference type="EMBL" id="PYSW02000055">
    <property type="protein sequence ID" value="KAG2373412.1"/>
    <property type="molecule type" value="Genomic_DNA"/>
</dbReference>
<name>A0AA88G8H0_NAELO</name>
<evidence type="ECO:0000256" key="1">
    <source>
        <dbReference type="SAM" id="MobiDB-lite"/>
    </source>
</evidence>
<dbReference type="GO" id="GO:0003676">
    <property type="term" value="F:nucleic acid binding"/>
    <property type="evidence" value="ECO:0007669"/>
    <property type="project" value="InterPro"/>
</dbReference>
<comment type="caution">
    <text evidence="2">The sequence shown here is derived from an EMBL/GenBank/DDBJ whole genome shotgun (WGS) entry which is preliminary data.</text>
</comment>
<dbReference type="InterPro" id="IPR036397">
    <property type="entry name" value="RNaseH_sf"/>
</dbReference>
<feature type="region of interest" description="Disordered" evidence="1">
    <location>
        <begin position="1"/>
        <end position="73"/>
    </location>
</feature>
<feature type="compositionally biased region" description="Low complexity" evidence="1">
    <location>
        <begin position="52"/>
        <end position="66"/>
    </location>
</feature>
<feature type="compositionally biased region" description="Low complexity" evidence="1">
    <location>
        <begin position="219"/>
        <end position="237"/>
    </location>
</feature>
<proteinExistence type="predicted"/>
<feature type="compositionally biased region" description="Low complexity" evidence="1">
    <location>
        <begin position="176"/>
        <end position="203"/>
    </location>
</feature>
<keyword evidence="3" id="KW-1185">Reference proteome</keyword>
<feature type="compositionally biased region" description="Low complexity" evidence="1">
    <location>
        <begin position="246"/>
        <end position="285"/>
    </location>
</feature>
<accession>A0AA88G8H0</accession>
<evidence type="ECO:0000313" key="3">
    <source>
        <dbReference type="Proteomes" id="UP000816034"/>
    </source>
</evidence>
<sequence length="524" mass="58441">MTRRRLPGVRRSFVKKEVVDQPIVENSHHQANEEKEQQQTQQPLVKKEIPKKTSSTTTPSSNNKASKNNKEPITTAKASSSLESLLQQQHSEIISHINFAMNAYGSSLNTMKEQFMNMLNTWNESLETFRKSMISLERERMKSLELIMKHSHQIIPMATTEPATPSVSGKKRTDDQPQQQASTASNATTSQTTQSKAKQTPSKAKASQTSSQNHVTKDASTITTATTTTTSTTQTISPAVNNDVSKNATTTTQTKNAKAKTNGGATTTASTTTSTTPTPSLGSPKEIVIPSTKLFSQSHTQDKNLRVVYLRGDSSESIKQAGKIFQKLSLQNQVYALNILWNVKEEKATTRKDNDTTPIVQMRYIVLCDASAIYLYKVASRAEMQQNNIQHPIPLSLNQLLTNKKCLKVGNDILEKVTFLYHNLDELYIKPVADVGELPSKKPCTTFLELLSTELEVSTQTLTKELKWNDFSVDYSQDLSDAQAITEAKKVWLQYKIFENSFEAKKQDGENLHAYACRVLNVKV</sequence>
<feature type="region of interest" description="Disordered" evidence="1">
    <location>
        <begin position="153"/>
        <end position="285"/>
    </location>
</feature>
<dbReference type="Gene3D" id="3.30.420.10">
    <property type="entry name" value="Ribonuclease H-like superfamily/Ribonuclease H"/>
    <property type="match status" value="1"/>
</dbReference>
<protein>
    <submittedName>
        <fullName evidence="2">Uncharacterized protein</fullName>
    </submittedName>
</protein>
<dbReference type="AlphaFoldDB" id="A0AA88G8H0"/>
<dbReference type="GeneID" id="68104605"/>
<gene>
    <name evidence="2" type="ORF">C9374_012151</name>
</gene>
<feature type="compositionally biased region" description="Basic and acidic residues" evidence="1">
    <location>
        <begin position="26"/>
        <end position="37"/>
    </location>
</feature>
<dbReference type="Proteomes" id="UP000816034">
    <property type="component" value="Unassembled WGS sequence"/>
</dbReference>